<evidence type="ECO:0000256" key="1">
    <source>
        <dbReference type="SAM" id="Phobius"/>
    </source>
</evidence>
<sequence length="146" mass="17621">MSDICHICLEEYEYIPESLLKDCCPAFICNCCWGRLLDSNDIHHCPICETVFQVDRIDIADPISRYRYILNDCKCFFYRFSILLKWILIGYITTNIIVALFVEDYWSSMDFLNHNLYFWPICTSYGYLIVCMYEYFSNHTCQQWYH</sequence>
<dbReference type="AlphaFoldDB" id="A0A6C0L435"/>
<keyword evidence="1" id="KW-0472">Membrane</keyword>
<name>A0A6C0L435_9ZZZZ</name>
<evidence type="ECO:0000313" key="2">
    <source>
        <dbReference type="EMBL" id="QHU23474.1"/>
    </source>
</evidence>
<dbReference type="InterPro" id="IPR013083">
    <property type="entry name" value="Znf_RING/FYVE/PHD"/>
</dbReference>
<feature type="transmembrane region" description="Helical" evidence="1">
    <location>
        <begin position="117"/>
        <end position="136"/>
    </location>
</feature>
<dbReference type="EMBL" id="MN741030">
    <property type="protein sequence ID" value="QHU23474.1"/>
    <property type="molecule type" value="Genomic_DNA"/>
</dbReference>
<keyword evidence="1" id="KW-0812">Transmembrane</keyword>
<protein>
    <recommendedName>
        <fullName evidence="3">RING-type domain-containing protein</fullName>
    </recommendedName>
</protein>
<accession>A0A6C0L435</accession>
<proteinExistence type="predicted"/>
<reference evidence="2" key="1">
    <citation type="journal article" date="2020" name="Nature">
        <title>Giant virus diversity and host interactions through global metagenomics.</title>
        <authorList>
            <person name="Schulz F."/>
            <person name="Roux S."/>
            <person name="Paez-Espino D."/>
            <person name="Jungbluth S."/>
            <person name="Walsh D.A."/>
            <person name="Denef V.J."/>
            <person name="McMahon K.D."/>
            <person name="Konstantinidis K.T."/>
            <person name="Eloe-Fadrosh E.A."/>
            <person name="Kyrpides N.C."/>
            <person name="Woyke T."/>
        </authorList>
    </citation>
    <scope>NUCLEOTIDE SEQUENCE</scope>
    <source>
        <strain evidence="2">GVMAG-S-ERX555907-94</strain>
    </source>
</reference>
<feature type="transmembrane region" description="Helical" evidence="1">
    <location>
        <begin position="76"/>
        <end position="102"/>
    </location>
</feature>
<dbReference type="Gene3D" id="3.30.40.10">
    <property type="entry name" value="Zinc/RING finger domain, C3HC4 (zinc finger)"/>
    <property type="match status" value="1"/>
</dbReference>
<keyword evidence="1" id="KW-1133">Transmembrane helix</keyword>
<organism evidence="2">
    <name type="scientific">viral metagenome</name>
    <dbReference type="NCBI Taxonomy" id="1070528"/>
    <lineage>
        <taxon>unclassified sequences</taxon>
        <taxon>metagenomes</taxon>
        <taxon>organismal metagenomes</taxon>
    </lineage>
</organism>
<evidence type="ECO:0008006" key="3">
    <source>
        <dbReference type="Google" id="ProtNLM"/>
    </source>
</evidence>